<dbReference type="RefSeq" id="WP_153824981.1">
    <property type="nucleotide sequence ID" value="NZ_WJIE01000027.1"/>
</dbReference>
<accession>A0A6N7Q3D7</accession>
<feature type="domain" description="DNA circulation N-terminal" evidence="1">
    <location>
        <begin position="8"/>
        <end position="104"/>
    </location>
</feature>
<dbReference type="Proteomes" id="UP000440224">
    <property type="component" value="Unassembled WGS sequence"/>
</dbReference>
<dbReference type="Pfam" id="PF07157">
    <property type="entry name" value="DNA_circ_N"/>
    <property type="match status" value="1"/>
</dbReference>
<dbReference type="EMBL" id="WJIE01000027">
    <property type="protein sequence ID" value="MRG98207.1"/>
    <property type="molecule type" value="Genomic_DNA"/>
</dbReference>
<comment type="caution">
    <text evidence="2">The sequence shown here is derived from an EMBL/GenBank/DDBJ whole genome shotgun (WGS) entry which is preliminary data.</text>
</comment>
<keyword evidence="3" id="KW-1185">Reference proteome</keyword>
<evidence type="ECO:0000259" key="1">
    <source>
        <dbReference type="Pfam" id="PF07157"/>
    </source>
</evidence>
<dbReference type="OrthoDB" id="378644at2"/>
<name>A0A6N7Q3D7_9BACT</name>
<reference evidence="2 3" key="1">
    <citation type="submission" date="2019-10" db="EMBL/GenBank/DDBJ databases">
        <title>A soil myxobacterium in the family Polyangiaceae.</title>
        <authorList>
            <person name="Li Y."/>
            <person name="Wang J."/>
        </authorList>
    </citation>
    <scope>NUCLEOTIDE SEQUENCE [LARGE SCALE GENOMIC DNA]</scope>
    <source>
        <strain evidence="2 3">DSM 14734</strain>
    </source>
</reference>
<evidence type="ECO:0000313" key="3">
    <source>
        <dbReference type="Proteomes" id="UP000440224"/>
    </source>
</evidence>
<gene>
    <name evidence="2" type="ORF">GF068_40800</name>
</gene>
<dbReference type="AlphaFoldDB" id="A0A6N7Q3D7"/>
<protein>
    <recommendedName>
        <fullName evidence="1">DNA circulation N-terminal domain-containing protein</fullName>
    </recommendedName>
</protein>
<proteinExistence type="predicted"/>
<dbReference type="InterPro" id="IPR009826">
    <property type="entry name" value="DNA_circ_N"/>
</dbReference>
<organism evidence="2 3">
    <name type="scientific">Polyangium spumosum</name>
    <dbReference type="NCBI Taxonomy" id="889282"/>
    <lineage>
        <taxon>Bacteria</taxon>
        <taxon>Pseudomonadati</taxon>
        <taxon>Myxococcota</taxon>
        <taxon>Polyangia</taxon>
        <taxon>Polyangiales</taxon>
        <taxon>Polyangiaceae</taxon>
        <taxon>Polyangium</taxon>
    </lineage>
</organism>
<sequence>MSDILSTLQEASWRDIPFPIANISESGTQDAPLHKRADRDGAFVEGTGRAPFVYKVTGVFVASTIARGKNETWDDLFPATFLRVRDAWMDRTTGTLNHPLYGPVRCKPASWDVSLNPDNRGGVFVDLSFIETNDDAETPAFTPSERSFAKSTAADLDAQLGTLNPPPSVFAPQDGEQSFSELVDSLTAVVDSTTLQGQRAIAKIDSGIGKLQRLANSIDRAASVVVTDATTGTTTNLGPLGAGAARIWQNCQNLAVALREIRSKILTSSNKDVSTFITERPTMLVGLSIQLKTTVAELLELNPTLPRARPVIPAYTLVKYYPRS</sequence>
<evidence type="ECO:0000313" key="2">
    <source>
        <dbReference type="EMBL" id="MRG98207.1"/>
    </source>
</evidence>